<dbReference type="SUPFAM" id="SSF53098">
    <property type="entry name" value="Ribonuclease H-like"/>
    <property type="match status" value="1"/>
</dbReference>
<proteinExistence type="inferred from homology"/>
<dbReference type="PANTHER" id="PTHR11046">
    <property type="entry name" value="OLIGORIBONUCLEASE, MITOCHONDRIAL"/>
    <property type="match status" value="1"/>
</dbReference>
<accession>S3BCF6</accession>
<organism evidence="8 9">
    <name type="scientific">Sutterella wadsworthensis HGA0223</name>
    <dbReference type="NCBI Taxonomy" id="1203554"/>
    <lineage>
        <taxon>Bacteria</taxon>
        <taxon>Pseudomonadati</taxon>
        <taxon>Pseudomonadota</taxon>
        <taxon>Betaproteobacteria</taxon>
        <taxon>Burkholderiales</taxon>
        <taxon>Sutterellaceae</taxon>
        <taxon>Sutterella</taxon>
    </lineage>
</organism>
<keyword evidence="4 6" id="KW-0269">Exonuclease</keyword>
<keyword evidence="2 6" id="KW-0540">Nuclease</keyword>
<dbReference type="EC" id="3.1.-.-" evidence="6"/>
<name>S3BCF6_9BURK</name>
<dbReference type="CDD" id="cd06135">
    <property type="entry name" value="Orn"/>
    <property type="match status" value="1"/>
</dbReference>
<evidence type="ECO:0000256" key="1">
    <source>
        <dbReference type="ARBA" id="ARBA00009921"/>
    </source>
</evidence>
<dbReference type="SMART" id="SM00479">
    <property type="entry name" value="EXOIII"/>
    <property type="match status" value="1"/>
</dbReference>
<keyword evidence="6" id="KW-0963">Cytoplasm</keyword>
<evidence type="ECO:0000256" key="4">
    <source>
        <dbReference type="ARBA" id="ARBA00022839"/>
    </source>
</evidence>
<feature type="active site" evidence="6">
    <location>
        <position position="142"/>
    </location>
</feature>
<dbReference type="GO" id="GO:0005737">
    <property type="term" value="C:cytoplasm"/>
    <property type="evidence" value="ECO:0007669"/>
    <property type="project" value="UniProtKB-SubCell"/>
</dbReference>
<dbReference type="GO" id="GO:0003676">
    <property type="term" value="F:nucleic acid binding"/>
    <property type="evidence" value="ECO:0007669"/>
    <property type="project" value="InterPro"/>
</dbReference>
<dbReference type="RefSeq" id="WP_005430467.1">
    <property type="nucleotide sequence ID" value="NZ_KE150480.1"/>
</dbReference>
<dbReference type="PATRIC" id="fig|1203554.3.peg.1921"/>
<dbReference type="InterPro" id="IPR036397">
    <property type="entry name" value="RNaseH_sf"/>
</dbReference>
<keyword evidence="9" id="KW-1185">Reference proteome</keyword>
<gene>
    <name evidence="6" type="primary">orn</name>
    <name evidence="8" type="ORF">HMPREF1476_01842</name>
</gene>
<protein>
    <recommendedName>
        <fullName evidence="5 6">Oligoribonuclease</fullName>
        <ecNumber evidence="6">3.1.-.-</ecNumber>
    </recommendedName>
</protein>
<dbReference type="FunFam" id="3.30.420.10:FF:000003">
    <property type="entry name" value="Oligoribonuclease"/>
    <property type="match status" value="1"/>
</dbReference>
<dbReference type="InterPro" id="IPR013520">
    <property type="entry name" value="Ribonucl_H"/>
</dbReference>
<comment type="caution">
    <text evidence="8">The sequence shown here is derived from an EMBL/GenBank/DDBJ whole genome shotgun (WGS) entry which is preliminary data.</text>
</comment>
<dbReference type="Gene3D" id="3.30.420.10">
    <property type="entry name" value="Ribonuclease H-like superfamily/Ribonuclease H"/>
    <property type="match status" value="1"/>
</dbReference>
<evidence type="ECO:0000256" key="5">
    <source>
        <dbReference type="ARBA" id="ARBA00070964"/>
    </source>
</evidence>
<reference evidence="8 9" key="1">
    <citation type="submission" date="2013-04" db="EMBL/GenBank/DDBJ databases">
        <title>The Genome Sequence of Sutterella wadsworthensis HGA0223.</title>
        <authorList>
            <consortium name="The Broad Institute Genomics Platform"/>
            <person name="Earl A."/>
            <person name="Ward D."/>
            <person name="Feldgarden M."/>
            <person name="Gevers D."/>
            <person name="Schmidt T.M."/>
            <person name="Dover J."/>
            <person name="Dai D."/>
            <person name="Walker B."/>
            <person name="Young S."/>
            <person name="Zeng Q."/>
            <person name="Gargeya S."/>
            <person name="Fitzgerald M."/>
            <person name="Haas B."/>
            <person name="Abouelleil A."/>
            <person name="Allen A.W."/>
            <person name="Alvarado L."/>
            <person name="Arachchi H.M."/>
            <person name="Berlin A.M."/>
            <person name="Chapman S.B."/>
            <person name="Gainer-Dewar J."/>
            <person name="Goldberg J."/>
            <person name="Griggs A."/>
            <person name="Gujja S."/>
            <person name="Hansen M."/>
            <person name="Howarth C."/>
            <person name="Imamovic A."/>
            <person name="Ireland A."/>
            <person name="Larimer J."/>
            <person name="McCowan C."/>
            <person name="Murphy C."/>
            <person name="Pearson M."/>
            <person name="Poon T.W."/>
            <person name="Priest M."/>
            <person name="Roberts A."/>
            <person name="Saif S."/>
            <person name="Shea T."/>
            <person name="Sisk P."/>
            <person name="Sykes S."/>
            <person name="Wortman J."/>
            <person name="Nusbaum C."/>
            <person name="Birren B."/>
        </authorList>
    </citation>
    <scope>NUCLEOTIDE SEQUENCE [LARGE SCALE GENOMIC DNA]</scope>
    <source>
        <strain evidence="8 9">HGA0223</strain>
    </source>
</reference>
<dbReference type="InterPro" id="IPR012337">
    <property type="entry name" value="RNaseH-like_sf"/>
</dbReference>
<evidence type="ECO:0000259" key="7">
    <source>
        <dbReference type="SMART" id="SM00479"/>
    </source>
</evidence>
<comment type="function">
    <text evidence="6">3'-to-5' exoribonuclease specific for small oligoribonucleotides.</text>
</comment>
<comment type="subcellular location">
    <subcellularLocation>
        <location evidence="6">Cytoplasm</location>
    </subcellularLocation>
</comment>
<dbReference type="GO" id="GO:0006259">
    <property type="term" value="P:DNA metabolic process"/>
    <property type="evidence" value="ECO:0007669"/>
    <property type="project" value="UniProtKB-ARBA"/>
</dbReference>
<dbReference type="eggNOG" id="COG1949">
    <property type="taxonomic scope" value="Bacteria"/>
</dbReference>
<dbReference type="AlphaFoldDB" id="S3BCF6"/>
<dbReference type="HOGENOM" id="CLU_064761_2_0_4"/>
<evidence type="ECO:0000313" key="8">
    <source>
        <dbReference type="EMBL" id="EPD98136.1"/>
    </source>
</evidence>
<evidence type="ECO:0000256" key="3">
    <source>
        <dbReference type="ARBA" id="ARBA00022801"/>
    </source>
</evidence>
<dbReference type="STRING" id="1203554.HMPREF1476_01842"/>
<dbReference type="Proteomes" id="UP000014400">
    <property type="component" value="Unassembled WGS sequence"/>
</dbReference>
<evidence type="ECO:0000313" key="9">
    <source>
        <dbReference type="Proteomes" id="UP000014400"/>
    </source>
</evidence>
<dbReference type="Pfam" id="PF00929">
    <property type="entry name" value="RNase_T"/>
    <property type="match status" value="1"/>
</dbReference>
<dbReference type="GO" id="GO:0000175">
    <property type="term" value="F:3'-5'-RNA exonuclease activity"/>
    <property type="evidence" value="ECO:0007669"/>
    <property type="project" value="InterPro"/>
</dbReference>
<dbReference type="NCBIfam" id="NF003765">
    <property type="entry name" value="PRK05359.1"/>
    <property type="match status" value="1"/>
</dbReference>
<keyword evidence="3 6" id="KW-0378">Hydrolase</keyword>
<dbReference type="PANTHER" id="PTHR11046:SF0">
    <property type="entry name" value="OLIGORIBONUCLEASE, MITOCHONDRIAL"/>
    <property type="match status" value="1"/>
</dbReference>
<feature type="domain" description="Exonuclease" evidence="7">
    <location>
        <begin position="20"/>
        <end position="193"/>
    </location>
</feature>
<dbReference type="HAMAP" id="MF_00045">
    <property type="entry name" value="Oligoribonuclease"/>
    <property type="match status" value="1"/>
</dbReference>
<sequence>MTTEPCANAIERDPSYADDNLIWIDMEMTGLQPEVNRVLEVAAIITDKNLNILHEGPVVAIHQPKAVLDGMDAWNTETHTKSGLVARCLESTVDEEKCAQIFTEVFRRYVPEGKSPMCGNTIGQDRRFMARWIPGMERYFHYRSIDVSTIKELCRRWAPEKVWVGTCVNKHQALADIAESIHELSWYRQEVFRI</sequence>
<evidence type="ECO:0000256" key="6">
    <source>
        <dbReference type="HAMAP-Rule" id="MF_00045"/>
    </source>
</evidence>
<evidence type="ECO:0000256" key="2">
    <source>
        <dbReference type="ARBA" id="ARBA00022722"/>
    </source>
</evidence>
<dbReference type="InterPro" id="IPR022894">
    <property type="entry name" value="Oligoribonuclease"/>
</dbReference>
<comment type="similarity">
    <text evidence="1 6">Belongs to the oligoribonuclease family.</text>
</comment>
<dbReference type="EMBL" id="ATCF01000027">
    <property type="protein sequence ID" value="EPD98136.1"/>
    <property type="molecule type" value="Genomic_DNA"/>
</dbReference>